<dbReference type="NCBIfam" id="TIGR00231">
    <property type="entry name" value="small_GTP"/>
    <property type="match status" value="1"/>
</dbReference>
<gene>
    <name evidence="5" type="ORF">EIN_098580</name>
</gene>
<dbReference type="SMART" id="SM00175">
    <property type="entry name" value="RAB"/>
    <property type="match status" value="1"/>
</dbReference>
<dbReference type="KEGG" id="eiv:EIN_098580"/>
<sequence>MDEQNDVIRMKVLVVGGPASGKTSMIHQFCDGAFEEIYQPTIGVEFSSKFVTYEGRQVEIRLWDVAGQDYYAAMTRVYFSGAISALVVCDITSKDSIEAVVKWKANIDDRVLFNEQKIPVILVGNKSDLLNEKELTNVENQLKEIKENEQFTGVELISAKTSKNIDTCMEKITKAVMTQFGDFLVQKQTPKVQSNQLEFKKVDKTNGCCQ</sequence>
<keyword evidence="3" id="KW-0342">GTP-binding</keyword>
<protein>
    <submittedName>
        <fullName evidence="5">Rab17, putative</fullName>
    </submittedName>
</protein>
<dbReference type="GO" id="GO:0005525">
    <property type="term" value="F:GTP binding"/>
    <property type="evidence" value="ECO:0007669"/>
    <property type="project" value="UniProtKB-KW"/>
</dbReference>
<dbReference type="GeneID" id="14886463"/>
<dbReference type="EMBL" id="KB206860">
    <property type="protein sequence ID" value="ELP87531.1"/>
    <property type="molecule type" value="Genomic_DNA"/>
</dbReference>
<dbReference type="GO" id="GO:0003924">
    <property type="term" value="F:GTPase activity"/>
    <property type="evidence" value="ECO:0007669"/>
    <property type="project" value="InterPro"/>
</dbReference>
<evidence type="ECO:0000256" key="3">
    <source>
        <dbReference type="ARBA" id="ARBA00023134"/>
    </source>
</evidence>
<keyword evidence="2" id="KW-0547">Nucleotide-binding</keyword>
<keyword evidence="4" id="KW-0449">Lipoprotein</keyword>
<accession>A0A0A1U6S2</accession>
<organism evidence="5 6">
    <name type="scientific">Entamoeba invadens IP1</name>
    <dbReference type="NCBI Taxonomy" id="370355"/>
    <lineage>
        <taxon>Eukaryota</taxon>
        <taxon>Amoebozoa</taxon>
        <taxon>Evosea</taxon>
        <taxon>Archamoebae</taxon>
        <taxon>Mastigamoebida</taxon>
        <taxon>Entamoebidae</taxon>
        <taxon>Entamoeba</taxon>
    </lineage>
</organism>
<evidence type="ECO:0000256" key="1">
    <source>
        <dbReference type="ARBA" id="ARBA00010142"/>
    </source>
</evidence>
<dbReference type="VEuPathDB" id="AmoebaDB:EIN_098580"/>
<dbReference type="OrthoDB" id="245989at2759"/>
<dbReference type="Pfam" id="PF00071">
    <property type="entry name" value="Ras"/>
    <property type="match status" value="1"/>
</dbReference>
<dbReference type="PROSITE" id="PS51420">
    <property type="entry name" value="RHO"/>
    <property type="match status" value="1"/>
</dbReference>
<dbReference type="InterPro" id="IPR001806">
    <property type="entry name" value="Small_GTPase"/>
</dbReference>
<dbReference type="SMART" id="SM00173">
    <property type="entry name" value="RAS"/>
    <property type="match status" value="1"/>
</dbReference>
<evidence type="ECO:0000256" key="2">
    <source>
        <dbReference type="ARBA" id="ARBA00022741"/>
    </source>
</evidence>
<evidence type="ECO:0000256" key="4">
    <source>
        <dbReference type="ARBA" id="ARBA00023288"/>
    </source>
</evidence>
<dbReference type="SMART" id="SM00174">
    <property type="entry name" value="RHO"/>
    <property type="match status" value="1"/>
</dbReference>
<evidence type="ECO:0000313" key="6">
    <source>
        <dbReference type="Proteomes" id="UP000014680"/>
    </source>
</evidence>
<dbReference type="Gene3D" id="3.40.50.300">
    <property type="entry name" value="P-loop containing nucleotide triphosphate hydrolases"/>
    <property type="match status" value="1"/>
</dbReference>
<dbReference type="AlphaFoldDB" id="A0A0A1U6S2"/>
<dbReference type="PROSITE" id="PS51421">
    <property type="entry name" value="RAS"/>
    <property type="match status" value="1"/>
</dbReference>
<name>A0A0A1U6S2_ENTIV</name>
<dbReference type="PRINTS" id="PR00449">
    <property type="entry name" value="RASTRNSFRMNG"/>
</dbReference>
<dbReference type="InterPro" id="IPR005225">
    <property type="entry name" value="Small_GTP-bd"/>
</dbReference>
<dbReference type="OMA" id="SIIQRYC"/>
<evidence type="ECO:0000313" key="5">
    <source>
        <dbReference type="EMBL" id="ELP87531.1"/>
    </source>
</evidence>
<dbReference type="Proteomes" id="UP000014680">
    <property type="component" value="Unassembled WGS sequence"/>
</dbReference>
<comment type="similarity">
    <text evidence="1">Belongs to the small GTPase superfamily. Rho family.</text>
</comment>
<dbReference type="InterPro" id="IPR050227">
    <property type="entry name" value="Rab"/>
</dbReference>
<proteinExistence type="inferred from homology"/>
<dbReference type="InterPro" id="IPR027417">
    <property type="entry name" value="P-loop_NTPase"/>
</dbReference>
<dbReference type="FunFam" id="3.40.50.300:FF:001800">
    <property type="entry name" value="Rab family GTPase"/>
    <property type="match status" value="1"/>
</dbReference>
<dbReference type="RefSeq" id="XP_004254302.1">
    <property type="nucleotide sequence ID" value="XM_004254254.1"/>
</dbReference>
<dbReference type="SMART" id="SM00176">
    <property type="entry name" value="RAN"/>
    <property type="match status" value="1"/>
</dbReference>
<dbReference type="PROSITE" id="PS51419">
    <property type="entry name" value="RAB"/>
    <property type="match status" value="1"/>
</dbReference>
<dbReference type="SUPFAM" id="SSF52540">
    <property type="entry name" value="P-loop containing nucleoside triphosphate hydrolases"/>
    <property type="match status" value="1"/>
</dbReference>
<keyword evidence="6" id="KW-1185">Reference proteome</keyword>
<reference evidence="5 6" key="1">
    <citation type="submission" date="2012-10" db="EMBL/GenBank/DDBJ databases">
        <authorList>
            <person name="Zafar N."/>
            <person name="Inman J."/>
            <person name="Hall N."/>
            <person name="Lorenzi H."/>
            <person name="Caler E."/>
        </authorList>
    </citation>
    <scope>NUCLEOTIDE SEQUENCE [LARGE SCALE GENOMIC DNA]</scope>
    <source>
        <strain evidence="5 6">IP1</strain>
    </source>
</reference>
<dbReference type="PANTHER" id="PTHR47977">
    <property type="entry name" value="RAS-RELATED PROTEIN RAB"/>
    <property type="match status" value="1"/>
</dbReference>